<name>A0A074L1Y0_9BACT</name>
<evidence type="ECO:0000256" key="1">
    <source>
        <dbReference type="ARBA" id="ARBA00022679"/>
    </source>
</evidence>
<dbReference type="Proteomes" id="UP000027821">
    <property type="component" value="Unassembled WGS sequence"/>
</dbReference>
<dbReference type="EMBL" id="JMIH01000014">
    <property type="protein sequence ID" value="KEO75144.1"/>
    <property type="molecule type" value="Genomic_DNA"/>
</dbReference>
<sequence length="400" mass="45675">MIIGRDIVIVSMQSWDVEIGSNCKNIAAELAKDNRVLYVNYPLDRITVLRDRKDPKVKKRLSILAKKQKDIEHIGPNLWNLYPRTILESITWLPPGTLYQKLNYLNNSRFSKRIKEAADYLEFKDIIIFNDNLIERGLYLKELLKPASYIYYLRDNLNYNPYHRKHGEKAEKELISKVDVVVANSDFLADYARKYNGHSYMVGQGCEIDLFRDEDDSIPIAEEIASIPSPIIGYIGALTSLRLDIALMIGIAASLPEMNLVLVGPEDEAFEKSALHELENVYFLNKRPPEQLPNFLKGFDVALNPQLVNDLTIGNYPRKIDEYLAMGKPTVSTKTPFMDYFKGDVYLAATLSEYVQMIKKALAENTPERIASRKNTASLHTWAKSVEAIGESYLKSIKNK</sequence>
<dbReference type="Gene3D" id="3.40.50.11010">
    <property type="match status" value="1"/>
</dbReference>
<dbReference type="GO" id="GO:0016757">
    <property type="term" value="F:glycosyltransferase activity"/>
    <property type="evidence" value="ECO:0007669"/>
    <property type="project" value="TreeGrafter"/>
</dbReference>
<evidence type="ECO:0000313" key="2">
    <source>
        <dbReference type="EMBL" id="KEO75144.1"/>
    </source>
</evidence>
<keyword evidence="1 2" id="KW-0808">Transferase</keyword>
<gene>
    <name evidence="2" type="ORF">EL17_05605</name>
</gene>
<reference evidence="2 3" key="1">
    <citation type="submission" date="2014-04" db="EMBL/GenBank/DDBJ databases">
        <title>Characterization and application of a salt tolerant electro-active bacterium.</title>
        <authorList>
            <person name="Yang L."/>
            <person name="Wei S."/>
            <person name="Tay Q.X.M."/>
        </authorList>
    </citation>
    <scope>NUCLEOTIDE SEQUENCE [LARGE SCALE GENOMIC DNA]</scope>
    <source>
        <strain evidence="2 3">LY1</strain>
    </source>
</reference>
<dbReference type="SUPFAM" id="SSF53756">
    <property type="entry name" value="UDP-Glycosyltransferase/glycogen phosphorylase"/>
    <property type="match status" value="1"/>
</dbReference>
<accession>A0A074L1Y0</accession>
<proteinExistence type="predicted"/>
<dbReference type="OrthoDB" id="9816564at2"/>
<dbReference type="GO" id="GO:0009103">
    <property type="term" value="P:lipopolysaccharide biosynthetic process"/>
    <property type="evidence" value="ECO:0007669"/>
    <property type="project" value="TreeGrafter"/>
</dbReference>
<dbReference type="PANTHER" id="PTHR46401:SF2">
    <property type="entry name" value="GLYCOSYLTRANSFERASE WBBK-RELATED"/>
    <property type="match status" value="1"/>
</dbReference>
<dbReference type="AlphaFoldDB" id="A0A074L1Y0"/>
<keyword evidence="3" id="KW-1185">Reference proteome</keyword>
<organism evidence="2 3">
    <name type="scientific">Anditalea andensis</name>
    <dbReference type="NCBI Taxonomy" id="1048983"/>
    <lineage>
        <taxon>Bacteria</taxon>
        <taxon>Pseudomonadati</taxon>
        <taxon>Bacteroidota</taxon>
        <taxon>Cytophagia</taxon>
        <taxon>Cytophagales</taxon>
        <taxon>Cytophagaceae</taxon>
        <taxon>Anditalea</taxon>
    </lineage>
</organism>
<evidence type="ECO:0000313" key="3">
    <source>
        <dbReference type="Proteomes" id="UP000027821"/>
    </source>
</evidence>
<dbReference type="Pfam" id="PF13692">
    <property type="entry name" value="Glyco_trans_1_4"/>
    <property type="match status" value="1"/>
</dbReference>
<dbReference type="Gene3D" id="3.40.50.2000">
    <property type="entry name" value="Glycogen Phosphorylase B"/>
    <property type="match status" value="1"/>
</dbReference>
<dbReference type="STRING" id="1048983.EL17_05605"/>
<dbReference type="eggNOG" id="COG0438">
    <property type="taxonomic scope" value="Bacteria"/>
</dbReference>
<protein>
    <submittedName>
        <fullName evidence="2">Glycosyl transferase family 1</fullName>
    </submittedName>
</protein>
<dbReference type="PANTHER" id="PTHR46401">
    <property type="entry name" value="GLYCOSYLTRANSFERASE WBBK-RELATED"/>
    <property type="match status" value="1"/>
</dbReference>
<comment type="caution">
    <text evidence="2">The sequence shown here is derived from an EMBL/GenBank/DDBJ whole genome shotgun (WGS) entry which is preliminary data.</text>
</comment>